<dbReference type="EMBL" id="QXVO01000015">
    <property type="protein sequence ID" value="RIO45887.1"/>
    <property type="molecule type" value="Genomic_DNA"/>
</dbReference>
<dbReference type="RefSeq" id="WP_039646769.1">
    <property type="nucleotide sequence ID" value="NZ_CP008747.1"/>
</dbReference>
<dbReference type="GeneID" id="41073803"/>
<comment type="caution">
    <text evidence="1">The sequence shown here is derived from an EMBL/GenBank/DDBJ whole genome shotgun (WGS) entry which is preliminary data.</text>
</comment>
<dbReference type="InterPro" id="IPR036038">
    <property type="entry name" value="Aminotransferase-like"/>
</dbReference>
<organism evidence="1 2">
    <name type="scientific">Staphylococcus hyicus</name>
    <dbReference type="NCBI Taxonomy" id="1284"/>
    <lineage>
        <taxon>Bacteria</taxon>
        <taxon>Bacillati</taxon>
        <taxon>Bacillota</taxon>
        <taxon>Bacilli</taxon>
        <taxon>Bacillales</taxon>
        <taxon>Staphylococcaceae</taxon>
        <taxon>Staphylococcus</taxon>
    </lineage>
</organism>
<dbReference type="InterPro" id="IPR043131">
    <property type="entry name" value="BCAT-like_N"/>
</dbReference>
<dbReference type="HOGENOM" id="CLU_020844_6_1_9"/>
<name>A0A0A8HUW3_STAHY</name>
<dbReference type="Gene3D" id="3.20.10.10">
    <property type="entry name" value="D-amino Acid Aminotransferase, subunit A, domain 2"/>
    <property type="match status" value="1"/>
</dbReference>
<dbReference type="InterPro" id="IPR001544">
    <property type="entry name" value="Aminotrans_IV"/>
</dbReference>
<keyword evidence="1" id="KW-0456">Lyase</keyword>
<dbReference type="STRING" id="1284.SHYC_10150"/>
<sequence length="202" mass="23933">MELFETMRLEHGCLLRETYHRNRIKQACAHLKVDFDETVWSERIHHLEKKFHEGIYRVKIIVDEIGEIRCEHAILYESEEMTACLKQVDNSTPTWQRIFKTTERDYLKHAHHTQLILLFDDTEKVLEFDIGNVVVEYGGHYYTPPYANDFLRGCMRQSLLDQGEIELKLLNVNLLKQFLNQGGKLWMINSLRGWVPVKLSDI</sequence>
<dbReference type="Gene3D" id="3.30.470.10">
    <property type="match status" value="1"/>
</dbReference>
<evidence type="ECO:0000313" key="1">
    <source>
        <dbReference type="EMBL" id="RIO45887.1"/>
    </source>
</evidence>
<dbReference type="KEGG" id="shu:SHYC_10150"/>
<dbReference type="InterPro" id="IPR043132">
    <property type="entry name" value="BCAT-like_C"/>
</dbReference>
<dbReference type="GO" id="GO:0016829">
    <property type="term" value="F:lyase activity"/>
    <property type="evidence" value="ECO:0007669"/>
    <property type="project" value="UniProtKB-KW"/>
</dbReference>
<evidence type="ECO:0000313" key="2">
    <source>
        <dbReference type="Proteomes" id="UP000285625"/>
    </source>
</evidence>
<dbReference type="AlphaFoldDB" id="A0A0A8HUW3"/>
<accession>A0A0A8HUW3</accession>
<gene>
    <name evidence="1" type="ORF">BUZ57_06130</name>
</gene>
<protein>
    <submittedName>
        <fullName evidence="1">Aminodeoxychorismate lyase</fullName>
    </submittedName>
</protein>
<reference evidence="1 2" key="1">
    <citation type="journal article" date="2016" name="Front. Microbiol.">
        <title>Comprehensive Phylogenetic Analysis of Bovine Non-aureus Staphylococci Species Based on Whole-Genome Sequencing.</title>
        <authorList>
            <person name="Naushad S."/>
            <person name="Barkema H.W."/>
            <person name="Luby C."/>
            <person name="Condas L.A."/>
            <person name="Nobrega D.B."/>
            <person name="Carson D.A."/>
            <person name="De Buck J."/>
        </authorList>
    </citation>
    <scope>NUCLEOTIDE SEQUENCE [LARGE SCALE GENOMIC DNA]</scope>
    <source>
        <strain evidence="1 2">SNUC 5959</strain>
    </source>
</reference>
<proteinExistence type="predicted"/>
<dbReference type="Pfam" id="PF01063">
    <property type="entry name" value="Aminotran_4"/>
    <property type="match status" value="1"/>
</dbReference>
<dbReference type="Proteomes" id="UP000285625">
    <property type="component" value="Unassembled WGS sequence"/>
</dbReference>
<dbReference type="SUPFAM" id="SSF56752">
    <property type="entry name" value="D-aminoacid aminotransferase-like PLP-dependent enzymes"/>
    <property type="match status" value="1"/>
</dbReference>